<evidence type="ECO:0000256" key="3">
    <source>
        <dbReference type="ARBA" id="ARBA00022448"/>
    </source>
</evidence>
<comment type="subcellular location">
    <subcellularLocation>
        <location evidence="1">Membrane</location>
        <topology evidence="1">Multi-pass membrane protein</topology>
    </subcellularLocation>
</comment>
<sequence>MTKIYAEIIGTMILVFLGNGVVANVILSKTKGHSKNGGGWLTITIGWALAVFMAITVSAPYSGAHLNPCVSISYAIIGKFSWKMVPFYIFSQFIGAMLGSLFVWFLYKDHFFETQEKQEKLSVFVTFPSIKNLFSNFLSEVLATFVFIFISLYLSTEGTLFLREEKYPVGLGSLGAVPSALVVLGIVLSLGGATGAALNPARDLGPRIIYSIIPIPGKEKNHWNYALIPIFGPIVGCVIASVFYLCLSS</sequence>
<reference evidence="9 10" key="1">
    <citation type="submission" date="2014-06" db="EMBL/GenBank/DDBJ databases">
        <title>Genome sequence of the intracellular symbiont Blattabacterium cuenoti, strain STAT from the wood feeding cockroach Salganea taiwanensis taiwanensis.</title>
        <authorList>
            <person name="Kinjo Y."/>
            <person name="Ohkuma M."/>
            <person name="Tokuda G."/>
        </authorList>
    </citation>
    <scope>NUCLEOTIDE SEQUENCE [LARGE SCALE GENOMIC DNA]</scope>
    <source>
        <strain evidence="9 10">STAT</strain>
    </source>
</reference>
<dbReference type="OrthoDB" id="9807293at2"/>
<evidence type="ECO:0000256" key="7">
    <source>
        <dbReference type="RuleBase" id="RU000477"/>
    </source>
</evidence>
<dbReference type="Pfam" id="PF00230">
    <property type="entry name" value="MIP"/>
    <property type="match status" value="1"/>
</dbReference>
<evidence type="ECO:0000256" key="8">
    <source>
        <dbReference type="SAM" id="Phobius"/>
    </source>
</evidence>
<dbReference type="EMBL" id="AP014608">
    <property type="protein sequence ID" value="BBA17120.1"/>
    <property type="molecule type" value="Genomic_DNA"/>
</dbReference>
<protein>
    <submittedName>
        <fullName evidence="9">Glycerol diffusion channel</fullName>
    </submittedName>
</protein>
<evidence type="ECO:0000256" key="2">
    <source>
        <dbReference type="ARBA" id="ARBA00006175"/>
    </source>
</evidence>
<accession>A0A224AKG4</accession>
<evidence type="ECO:0000256" key="1">
    <source>
        <dbReference type="ARBA" id="ARBA00004141"/>
    </source>
</evidence>
<dbReference type="Proteomes" id="UP000263619">
    <property type="component" value="Chromosome"/>
</dbReference>
<evidence type="ECO:0000313" key="10">
    <source>
        <dbReference type="Proteomes" id="UP000263619"/>
    </source>
</evidence>
<keyword evidence="10" id="KW-1185">Reference proteome</keyword>
<feature type="transmembrane region" description="Helical" evidence="8">
    <location>
        <begin position="39"/>
        <end position="61"/>
    </location>
</feature>
<dbReference type="InterPro" id="IPR050363">
    <property type="entry name" value="MIP/Aquaporin"/>
</dbReference>
<evidence type="ECO:0000256" key="5">
    <source>
        <dbReference type="ARBA" id="ARBA00022989"/>
    </source>
</evidence>
<dbReference type="PANTHER" id="PTHR43829:SF9">
    <property type="entry name" value="AQUAPORIN-9"/>
    <property type="match status" value="1"/>
</dbReference>
<dbReference type="Gene3D" id="1.20.1080.10">
    <property type="entry name" value="Glycerol uptake facilitator protein"/>
    <property type="match status" value="1"/>
</dbReference>
<dbReference type="PANTHER" id="PTHR43829">
    <property type="entry name" value="AQUAPORIN OR AQUAGLYCEROPORIN RELATED"/>
    <property type="match status" value="1"/>
</dbReference>
<dbReference type="AlphaFoldDB" id="A0A224AKG4"/>
<feature type="transmembrane region" description="Helical" evidence="8">
    <location>
        <begin position="6"/>
        <end position="27"/>
    </location>
</feature>
<organism evidence="9 10">
    <name type="scientific">Blattabacterium cuenoti STAT</name>
    <dbReference type="NCBI Taxonomy" id="1457030"/>
    <lineage>
        <taxon>Bacteria</taxon>
        <taxon>Pseudomonadati</taxon>
        <taxon>Bacteroidota</taxon>
        <taxon>Flavobacteriia</taxon>
        <taxon>Flavobacteriales</taxon>
        <taxon>Blattabacteriaceae</taxon>
        <taxon>Blattabacterium</taxon>
    </lineage>
</organism>
<gene>
    <name evidence="9" type="primary">glpF</name>
    <name evidence="9" type="ORF">STAT_184</name>
</gene>
<evidence type="ECO:0000313" key="9">
    <source>
        <dbReference type="EMBL" id="BBA17120.1"/>
    </source>
</evidence>
<evidence type="ECO:0000256" key="6">
    <source>
        <dbReference type="ARBA" id="ARBA00023136"/>
    </source>
</evidence>
<feature type="transmembrane region" description="Helical" evidence="8">
    <location>
        <begin position="222"/>
        <end position="245"/>
    </location>
</feature>
<dbReference type="SUPFAM" id="SSF81338">
    <property type="entry name" value="Aquaporin-like"/>
    <property type="match status" value="1"/>
</dbReference>
<evidence type="ECO:0000256" key="4">
    <source>
        <dbReference type="ARBA" id="ARBA00022692"/>
    </source>
</evidence>
<keyword evidence="5 8" id="KW-1133">Transmembrane helix</keyword>
<keyword evidence="4 7" id="KW-0812">Transmembrane</keyword>
<feature type="transmembrane region" description="Helical" evidence="8">
    <location>
        <begin position="87"/>
        <end position="107"/>
    </location>
</feature>
<dbReference type="PRINTS" id="PR00783">
    <property type="entry name" value="MINTRINSICP"/>
</dbReference>
<feature type="transmembrane region" description="Helical" evidence="8">
    <location>
        <begin position="176"/>
        <end position="201"/>
    </location>
</feature>
<dbReference type="GO" id="GO:0005886">
    <property type="term" value="C:plasma membrane"/>
    <property type="evidence" value="ECO:0007669"/>
    <property type="project" value="TreeGrafter"/>
</dbReference>
<keyword evidence="6 8" id="KW-0472">Membrane</keyword>
<dbReference type="GO" id="GO:0015254">
    <property type="term" value="F:glycerol channel activity"/>
    <property type="evidence" value="ECO:0007669"/>
    <property type="project" value="TreeGrafter"/>
</dbReference>
<feature type="transmembrane region" description="Helical" evidence="8">
    <location>
        <begin position="137"/>
        <end position="156"/>
    </location>
</feature>
<comment type="similarity">
    <text evidence="2 7">Belongs to the MIP/aquaporin (TC 1.A.8) family.</text>
</comment>
<dbReference type="RefSeq" id="WP_119305408.1">
    <property type="nucleotide sequence ID" value="NZ_AP014608.1"/>
</dbReference>
<dbReference type="InterPro" id="IPR023271">
    <property type="entry name" value="Aquaporin-like"/>
</dbReference>
<dbReference type="InterPro" id="IPR000425">
    <property type="entry name" value="MIP"/>
</dbReference>
<proteinExistence type="inferred from homology"/>
<keyword evidence="3 7" id="KW-0813">Transport</keyword>
<name>A0A224AKG4_9FLAO</name>